<feature type="transmembrane region" description="Helical" evidence="1">
    <location>
        <begin position="24"/>
        <end position="48"/>
    </location>
</feature>
<keyword evidence="1" id="KW-0472">Membrane</keyword>
<evidence type="ECO:0000313" key="3">
    <source>
        <dbReference type="Proteomes" id="UP001501288"/>
    </source>
</evidence>
<feature type="transmembrane region" description="Helical" evidence="1">
    <location>
        <begin position="91"/>
        <end position="112"/>
    </location>
</feature>
<evidence type="ECO:0000256" key="1">
    <source>
        <dbReference type="SAM" id="Phobius"/>
    </source>
</evidence>
<comment type="caution">
    <text evidence="2">The sequence shown here is derived from an EMBL/GenBank/DDBJ whole genome shotgun (WGS) entry which is preliminary data.</text>
</comment>
<name>A0ABN2AYC0_9MICO</name>
<evidence type="ECO:0000313" key="2">
    <source>
        <dbReference type="EMBL" id="GAA1529967.1"/>
    </source>
</evidence>
<keyword evidence="3" id="KW-1185">Reference proteome</keyword>
<dbReference type="Proteomes" id="UP001501288">
    <property type="component" value="Unassembled WGS sequence"/>
</dbReference>
<feature type="transmembrane region" description="Helical" evidence="1">
    <location>
        <begin position="60"/>
        <end position="79"/>
    </location>
</feature>
<accession>A0ABN2AYC0</accession>
<keyword evidence="1" id="KW-0812">Transmembrane</keyword>
<dbReference type="EMBL" id="BAAANV010000002">
    <property type="protein sequence ID" value="GAA1529967.1"/>
    <property type="molecule type" value="Genomic_DNA"/>
</dbReference>
<sequence length="147" mass="15933">MAVVTLLGSNVVHGVSWVASFRERLVLVILVVLAAYVGAGAVGLWALRCVGRELDTLGTMVGRVLSVMTLTTLFMFFNAEVWQVVRHLSMGRTWLLALVVNGLGVVFALFVSRDVLGDLQDRFARAEPGAPRLRPGERINVLVLGSS</sequence>
<gene>
    <name evidence="2" type="ORF">GCM10009762_00610</name>
</gene>
<protein>
    <submittedName>
        <fullName evidence="2">Uncharacterized protein</fullName>
    </submittedName>
</protein>
<organism evidence="2 3">
    <name type="scientific">Dermacoccus barathri</name>
    <dbReference type="NCBI Taxonomy" id="322601"/>
    <lineage>
        <taxon>Bacteria</taxon>
        <taxon>Bacillati</taxon>
        <taxon>Actinomycetota</taxon>
        <taxon>Actinomycetes</taxon>
        <taxon>Micrococcales</taxon>
        <taxon>Dermacoccaceae</taxon>
        <taxon>Dermacoccus</taxon>
    </lineage>
</organism>
<keyword evidence="1" id="KW-1133">Transmembrane helix</keyword>
<proteinExistence type="predicted"/>
<reference evidence="2 3" key="1">
    <citation type="journal article" date="2019" name="Int. J. Syst. Evol. Microbiol.">
        <title>The Global Catalogue of Microorganisms (GCM) 10K type strain sequencing project: providing services to taxonomists for standard genome sequencing and annotation.</title>
        <authorList>
            <consortium name="The Broad Institute Genomics Platform"/>
            <consortium name="The Broad Institute Genome Sequencing Center for Infectious Disease"/>
            <person name="Wu L."/>
            <person name="Ma J."/>
        </authorList>
    </citation>
    <scope>NUCLEOTIDE SEQUENCE [LARGE SCALE GENOMIC DNA]</scope>
    <source>
        <strain evidence="2 3">JCM 14588</strain>
    </source>
</reference>